<protein>
    <submittedName>
        <fullName evidence="1">Uncharacterized protein</fullName>
    </submittedName>
</protein>
<sequence>MRKVEDDFMNEMEQKVDDYVTVTADDQNFYNIRRENLHQLVSLGYKQIK</sequence>
<gene>
    <name evidence="1" type="ORF">KR50_19950</name>
</gene>
<proteinExistence type="predicted"/>
<dbReference type="Proteomes" id="UP000031972">
    <property type="component" value="Unassembled WGS sequence"/>
</dbReference>
<dbReference type="RefSeq" id="WP_156969493.1">
    <property type="nucleotide sequence ID" value="NZ_JXRR01000014.1"/>
</dbReference>
<reference evidence="1 2" key="1">
    <citation type="submission" date="2015-01" db="EMBL/GenBank/DDBJ databases">
        <title>Jeotgalibacillus campisalis genome sequencing.</title>
        <authorList>
            <person name="Goh K.M."/>
            <person name="Chan K.-G."/>
            <person name="Yaakop A.S."/>
            <person name="Ee R."/>
            <person name="Gan H.M."/>
            <person name="Chan C.S."/>
        </authorList>
    </citation>
    <scope>NUCLEOTIDE SEQUENCE [LARGE SCALE GENOMIC DNA]</scope>
    <source>
        <strain evidence="1 2">SF-57</strain>
    </source>
</reference>
<dbReference type="AlphaFoldDB" id="A0A0C2VV02"/>
<dbReference type="OrthoDB" id="2454793at2"/>
<evidence type="ECO:0000313" key="1">
    <source>
        <dbReference type="EMBL" id="KIL47828.1"/>
    </source>
</evidence>
<name>A0A0C2VV02_9BACL</name>
<accession>A0A0C2VV02</accession>
<dbReference type="PATRIC" id="fig|220754.4.peg.2016"/>
<evidence type="ECO:0000313" key="2">
    <source>
        <dbReference type="Proteomes" id="UP000031972"/>
    </source>
</evidence>
<keyword evidence="2" id="KW-1185">Reference proteome</keyword>
<comment type="caution">
    <text evidence="1">The sequence shown here is derived from an EMBL/GenBank/DDBJ whole genome shotgun (WGS) entry which is preliminary data.</text>
</comment>
<dbReference type="EMBL" id="JXRR01000014">
    <property type="protein sequence ID" value="KIL47828.1"/>
    <property type="molecule type" value="Genomic_DNA"/>
</dbReference>
<organism evidence="1 2">
    <name type="scientific">Jeotgalibacillus campisalis</name>
    <dbReference type="NCBI Taxonomy" id="220754"/>
    <lineage>
        <taxon>Bacteria</taxon>
        <taxon>Bacillati</taxon>
        <taxon>Bacillota</taxon>
        <taxon>Bacilli</taxon>
        <taxon>Bacillales</taxon>
        <taxon>Caryophanaceae</taxon>
        <taxon>Jeotgalibacillus</taxon>
    </lineage>
</organism>